<dbReference type="PANTHER" id="PTHR10677:SF16">
    <property type="entry name" value="UBIQUILIN-1"/>
    <property type="match status" value="1"/>
</dbReference>
<dbReference type="Gene3D" id="3.10.20.90">
    <property type="entry name" value="Phosphatidylinositol 3-kinase Catalytic Subunit, Chain A, domain 1"/>
    <property type="match status" value="1"/>
</dbReference>
<feature type="compositionally biased region" description="Basic and acidic residues" evidence="3">
    <location>
        <begin position="408"/>
        <end position="424"/>
    </location>
</feature>
<dbReference type="AlphaFoldDB" id="A0A663M2T8"/>
<dbReference type="PROSITE" id="PS50053">
    <property type="entry name" value="UBIQUITIN_2"/>
    <property type="match status" value="1"/>
</dbReference>
<dbReference type="Ensembl" id="ENSACUT00000006859.1">
    <property type="protein sequence ID" value="ENSACUP00000006420.1"/>
    <property type="gene ID" value="ENSACUG00000004362.1"/>
</dbReference>
<evidence type="ECO:0000256" key="3">
    <source>
        <dbReference type="SAM" id="MobiDB-lite"/>
    </source>
</evidence>
<dbReference type="SUPFAM" id="SSF54236">
    <property type="entry name" value="Ubiquitin-like"/>
    <property type="match status" value="1"/>
</dbReference>
<evidence type="ECO:0000256" key="1">
    <source>
        <dbReference type="ARBA" id="ARBA00004496"/>
    </source>
</evidence>
<sequence>GSSAGVWQCPPASCSRVWDGNGPGVPPSLVVALPVNIRVTVETLEQEEKVVDDERSTIQEFKVEAGKCFKTSPDLLVLAFAGEIRKGQDTLSQHGVHSGVKIHLVITAPQNPRLIRDNWSELWTSSQEIAARAVEDLLSMILWSGLGVNTINTFLLGFILGMTGVHLLGLDSTDASDSERSVPKQRVPMHSLGPSVENVLHKADLVRDLLMSDPRMQQLAEENPELAQTFADPRTFREVLEAFSSPALTQEVMRIHDGAMRNLKSIPGGSGVLERLHRELDNNPCASLNRDPPSGAGLPAHTEIQRPRPRRASDRAGAHHGWSTGSSAGGWFVRPNSGGAEGAGGPSVVRQPAADPELMHDPRAPPAVENTPSSLRSPAAQQELLQVRWGSPTLPTQTPDFVVYLRDSPGREGMDSSAHSRGDDEVFMSDEDGSEGPVGMDEEAPQIRLRRQTEQLSAMGSRDHSANLRALVDAGEINAAVKTDQRLTHHPTRGRNRLVRASVLWWLHSSLITH</sequence>
<evidence type="ECO:0000313" key="6">
    <source>
        <dbReference type="Proteomes" id="UP000472269"/>
    </source>
</evidence>
<dbReference type="Gene3D" id="1.10.8.10">
    <property type="entry name" value="DNA helicase RuvA subunit, C-terminal domain"/>
    <property type="match status" value="1"/>
</dbReference>
<evidence type="ECO:0000313" key="5">
    <source>
        <dbReference type="Ensembl" id="ENSACUP00000006420.1"/>
    </source>
</evidence>
<accession>A0A663M2T8</accession>
<evidence type="ECO:0000259" key="4">
    <source>
        <dbReference type="PROSITE" id="PS50053"/>
    </source>
</evidence>
<dbReference type="Proteomes" id="UP000472269">
    <property type="component" value="Unplaced"/>
</dbReference>
<keyword evidence="2" id="KW-0963">Cytoplasm</keyword>
<dbReference type="Pfam" id="PF00240">
    <property type="entry name" value="ubiquitin"/>
    <property type="match status" value="1"/>
</dbReference>
<dbReference type="Pfam" id="PF23195">
    <property type="entry name" value="UBQLN1"/>
    <property type="match status" value="1"/>
</dbReference>
<organism evidence="5 6">
    <name type="scientific">Athene cunicularia</name>
    <name type="common">Burrowing owl</name>
    <name type="synonym">Speotyto cunicularia</name>
    <dbReference type="NCBI Taxonomy" id="194338"/>
    <lineage>
        <taxon>Eukaryota</taxon>
        <taxon>Metazoa</taxon>
        <taxon>Chordata</taxon>
        <taxon>Craniata</taxon>
        <taxon>Vertebrata</taxon>
        <taxon>Euteleostomi</taxon>
        <taxon>Archelosauria</taxon>
        <taxon>Archosauria</taxon>
        <taxon>Dinosauria</taxon>
        <taxon>Saurischia</taxon>
        <taxon>Theropoda</taxon>
        <taxon>Coelurosauria</taxon>
        <taxon>Aves</taxon>
        <taxon>Neognathae</taxon>
        <taxon>Neoaves</taxon>
        <taxon>Telluraves</taxon>
        <taxon>Strigiformes</taxon>
        <taxon>Strigidae</taxon>
        <taxon>Athene</taxon>
    </lineage>
</organism>
<dbReference type="GO" id="GO:0031593">
    <property type="term" value="F:polyubiquitin modification-dependent protein binding"/>
    <property type="evidence" value="ECO:0007669"/>
    <property type="project" value="TreeGrafter"/>
</dbReference>
<dbReference type="GO" id="GO:0006511">
    <property type="term" value="P:ubiquitin-dependent protein catabolic process"/>
    <property type="evidence" value="ECO:0007669"/>
    <property type="project" value="TreeGrafter"/>
</dbReference>
<reference evidence="5" key="1">
    <citation type="submission" date="2025-08" db="UniProtKB">
        <authorList>
            <consortium name="Ensembl"/>
        </authorList>
    </citation>
    <scope>IDENTIFICATION</scope>
</reference>
<dbReference type="InterPro" id="IPR000626">
    <property type="entry name" value="Ubiquitin-like_dom"/>
</dbReference>
<dbReference type="GO" id="GO:0005829">
    <property type="term" value="C:cytosol"/>
    <property type="evidence" value="ECO:0007669"/>
    <property type="project" value="TreeGrafter"/>
</dbReference>
<feature type="compositionally biased region" description="Acidic residues" evidence="3">
    <location>
        <begin position="425"/>
        <end position="444"/>
    </location>
</feature>
<feature type="compositionally biased region" description="Basic and acidic residues" evidence="3">
    <location>
        <begin position="303"/>
        <end position="317"/>
    </location>
</feature>
<dbReference type="InterPro" id="IPR029071">
    <property type="entry name" value="Ubiquitin-like_domsf"/>
</dbReference>
<comment type="subcellular location">
    <subcellularLocation>
        <location evidence="1">Cytoplasm</location>
    </subcellularLocation>
</comment>
<dbReference type="FunFam" id="1.10.260.100:FF:000001">
    <property type="entry name" value="Ubiquilin 1"/>
    <property type="match status" value="1"/>
</dbReference>
<name>A0A663M2T8_ATHCN</name>
<feature type="region of interest" description="Disordered" evidence="3">
    <location>
        <begin position="283"/>
        <end position="378"/>
    </location>
</feature>
<dbReference type="PANTHER" id="PTHR10677">
    <property type="entry name" value="UBIQUILIN"/>
    <property type="match status" value="1"/>
</dbReference>
<proteinExistence type="predicted"/>
<dbReference type="InterPro" id="IPR015496">
    <property type="entry name" value="Ubiquilin"/>
</dbReference>
<evidence type="ECO:0000256" key="2">
    <source>
        <dbReference type="ARBA" id="ARBA00022490"/>
    </source>
</evidence>
<keyword evidence="6" id="KW-1185">Reference proteome</keyword>
<feature type="region of interest" description="Disordered" evidence="3">
    <location>
        <begin position="408"/>
        <end position="446"/>
    </location>
</feature>
<reference evidence="5" key="2">
    <citation type="submission" date="2025-09" db="UniProtKB">
        <authorList>
            <consortium name="Ensembl"/>
        </authorList>
    </citation>
    <scope>IDENTIFICATION</scope>
</reference>
<protein>
    <recommendedName>
        <fullName evidence="4">Ubiquitin-like domain-containing protein</fullName>
    </recommendedName>
</protein>
<dbReference type="Gene3D" id="1.10.260.100">
    <property type="match status" value="1"/>
</dbReference>
<feature type="domain" description="Ubiquitin-like" evidence="4">
    <location>
        <begin position="37"/>
        <end position="111"/>
    </location>
</feature>